<feature type="domain" description="Homeobox" evidence="4">
    <location>
        <begin position="207"/>
        <end position="257"/>
    </location>
</feature>
<dbReference type="InterPro" id="IPR052497">
    <property type="entry name" value="H2.0_Homeobox_TF"/>
</dbReference>
<keyword evidence="1 2" id="KW-0238">DNA-binding</keyword>
<evidence type="ECO:0000313" key="5">
    <source>
        <dbReference type="EMBL" id="KAK2152965.1"/>
    </source>
</evidence>
<dbReference type="PANTHER" id="PTHR46808:SF1">
    <property type="entry name" value="H2.0-LIKE HOMEOBOX PROTEIN"/>
    <property type="match status" value="1"/>
</dbReference>
<name>A0AAD9N173_9ANNE</name>
<feature type="region of interest" description="Disordered" evidence="3">
    <location>
        <begin position="189"/>
        <end position="212"/>
    </location>
</feature>
<evidence type="ECO:0000256" key="1">
    <source>
        <dbReference type="PROSITE-ProRule" id="PRU00108"/>
    </source>
</evidence>
<dbReference type="CDD" id="cd00086">
    <property type="entry name" value="homeodomain"/>
    <property type="match status" value="1"/>
</dbReference>
<evidence type="ECO:0000259" key="4">
    <source>
        <dbReference type="PROSITE" id="PS50071"/>
    </source>
</evidence>
<evidence type="ECO:0000256" key="2">
    <source>
        <dbReference type="RuleBase" id="RU000682"/>
    </source>
</evidence>
<dbReference type="EMBL" id="JAODUP010000313">
    <property type="protein sequence ID" value="KAK2152965.1"/>
    <property type="molecule type" value="Genomic_DNA"/>
</dbReference>
<gene>
    <name evidence="5" type="ORF">LSH36_313g03024</name>
</gene>
<keyword evidence="1 2" id="KW-0539">Nucleus</keyword>
<organism evidence="5 6">
    <name type="scientific">Paralvinella palmiformis</name>
    <dbReference type="NCBI Taxonomy" id="53620"/>
    <lineage>
        <taxon>Eukaryota</taxon>
        <taxon>Metazoa</taxon>
        <taxon>Spiralia</taxon>
        <taxon>Lophotrochozoa</taxon>
        <taxon>Annelida</taxon>
        <taxon>Polychaeta</taxon>
        <taxon>Sedentaria</taxon>
        <taxon>Canalipalpata</taxon>
        <taxon>Terebellida</taxon>
        <taxon>Terebelliformia</taxon>
        <taxon>Alvinellidae</taxon>
        <taxon>Paralvinella</taxon>
    </lineage>
</organism>
<dbReference type="GO" id="GO:0043565">
    <property type="term" value="F:sequence-specific DNA binding"/>
    <property type="evidence" value="ECO:0007669"/>
    <property type="project" value="TreeGrafter"/>
</dbReference>
<reference evidence="5" key="1">
    <citation type="journal article" date="2023" name="Mol. Biol. Evol.">
        <title>Third-Generation Sequencing Reveals the Adaptive Role of the Epigenome in Three Deep-Sea Polychaetes.</title>
        <authorList>
            <person name="Perez M."/>
            <person name="Aroh O."/>
            <person name="Sun Y."/>
            <person name="Lan Y."/>
            <person name="Juniper S.K."/>
            <person name="Young C.R."/>
            <person name="Angers B."/>
            <person name="Qian P.Y."/>
        </authorList>
    </citation>
    <scope>NUCLEOTIDE SEQUENCE</scope>
    <source>
        <strain evidence="5">P08H-3</strain>
    </source>
</reference>
<protein>
    <recommendedName>
        <fullName evidence="4">Homeobox domain-containing protein</fullName>
    </recommendedName>
</protein>
<keyword evidence="1 2" id="KW-0371">Homeobox</keyword>
<dbReference type="InterPro" id="IPR001356">
    <property type="entry name" value="HD"/>
</dbReference>
<feature type="compositionally biased region" description="Polar residues" evidence="3">
    <location>
        <begin position="189"/>
        <end position="204"/>
    </location>
</feature>
<feature type="compositionally biased region" description="Polar residues" evidence="3">
    <location>
        <begin position="105"/>
        <end position="116"/>
    </location>
</feature>
<dbReference type="SMART" id="SM00389">
    <property type="entry name" value="HOX"/>
    <property type="match status" value="1"/>
</dbReference>
<sequence length="282" mass="30591">MFVSGCSPLTPPMTTYWLSPGGASPASGADALNLSPSASAALYRQELLALSDTLRLAKANGLRGNPTQGATPPGAATAALQSLQNSSLFFTEILYPSVIPLPGTLPQTPGHTSSPGSKYGDKSSTRERDTSPDPLLSGSRPNSPGDRRQAQGAPQQLTRSSELKFGIDRILKNGENQDRAGPFALLTSTDQSTTNHSSHPGSQQPKRKRSWSRAVFSNLQRKGLEKRFEVQKYVTKPDRRQLAAMLGLTDAQMDEGFPRDIEDEHWLSKNRSLEILNPLRRV</sequence>
<dbReference type="PROSITE" id="PS50071">
    <property type="entry name" value="HOMEOBOX_2"/>
    <property type="match status" value="1"/>
</dbReference>
<keyword evidence="6" id="KW-1185">Reference proteome</keyword>
<accession>A0AAD9N173</accession>
<proteinExistence type="predicted"/>
<dbReference type="Proteomes" id="UP001208570">
    <property type="component" value="Unassembled WGS sequence"/>
</dbReference>
<dbReference type="Pfam" id="PF00046">
    <property type="entry name" value="Homeodomain"/>
    <property type="match status" value="1"/>
</dbReference>
<feature type="region of interest" description="Disordered" evidence="3">
    <location>
        <begin position="104"/>
        <end position="163"/>
    </location>
</feature>
<dbReference type="PANTHER" id="PTHR46808">
    <property type="entry name" value="H2.0-LIKE HOMEOBOX PROTEIN"/>
    <property type="match status" value="1"/>
</dbReference>
<dbReference type="InterPro" id="IPR009057">
    <property type="entry name" value="Homeodomain-like_sf"/>
</dbReference>
<feature type="compositionally biased region" description="Basic and acidic residues" evidence="3">
    <location>
        <begin position="119"/>
        <end position="131"/>
    </location>
</feature>
<dbReference type="AlphaFoldDB" id="A0AAD9N173"/>
<evidence type="ECO:0000256" key="3">
    <source>
        <dbReference type="SAM" id="MobiDB-lite"/>
    </source>
</evidence>
<comment type="subcellular location">
    <subcellularLocation>
        <location evidence="1 2">Nucleus</location>
    </subcellularLocation>
</comment>
<comment type="caution">
    <text evidence="5">The sequence shown here is derived from an EMBL/GenBank/DDBJ whole genome shotgun (WGS) entry which is preliminary data.</text>
</comment>
<dbReference type="GO" id="GO:0005634">
    <property type="term" value="C:nucleus"/>
    <property type="evidence" value="ECO:0007669"/>
    <property type="project" value="UniProtKB-SubCell"/>
</dbReference>
<evidence type="ECO:0000313" key="6">
    <source>
        <dbReference type="Proteomes" id="UP001208570"/>
    </source>
</evidence>
<feature type="DNA-binding region" description="Homeobox" evidence="1">
    <location>
        <begin position="209"/>
        <end position="258"/>
    </location>
</feature>
<dbReference type="Gene3D" id="1.10.10.60">
    <property type="entry name" value="Homeodomain-like"/>
    <property type="match status" value="1"/>
</dbReference>
<dbReference type="SUPFAM" id="SSF46689">
    <property type="entry name" value="Homeodomain-like"/>
    <property type="match status" value="1"/>
</dbReference>